<reference evidence="2" key="2">
    <citation type="journal article" date="2015" name="Data Brief">
        <title>Shoot transcriptome of the giant reed, Arundo donax.</title>
        <authorList>
            <person name="Barrero R.A."/>
            <person name="Guerrero F.D."/>
            <person name="Moolhuijzen P."/>
            <person name="Goolsby J.A."/>
            <person name="Tidwell J."/>
            <person name="Bellgard S.E."/>
            <person name="Bellgard M.I."/>
        </authorList>
    </citation>
    <scope>NUCLEOTIDE SEQUENCE</scope>
    <source>
        <tissue evidence="2">Shoot tissue taken approximately 20 cm above the soil surface</tissue>
    </source>
</reference>
<protein>
    <submittedName>
        <fullName evidence="2">Uncharacterized protein</fullName>
    </submittedName>
</protein>
<sequence length="54" mass="6284">MVTVDTKMCQAPEHLNMQRESAPHSKAKELPEFPVIYQNFREFSGFMGSPRKTR</sequence>
<accession>A0A0A9H1V6</accession>
<dbReference type="AlphaFoldDB" id="A0A0A9H1V6"/>
<evidence type="ECO:0000313" key="2">
    <source>
        <dbReference type="EMBL" id="JAE29779.1"/>
    </source>
</evidence>
<dbReference type="EMBL" id="GBRH01168117">
    <property type="protein sequence ID" value="JAE29779.1"/>
    <property type="molecule type" value="Transcribed_RNA"/>
</dbReference>
<evidence type="ECO:0000256" key="1">
    <source>
        <dbReference type="SAM" id="MobiDB-lite"/>
    </source>
</evidence>
<name>A0A0A9H1V6_ARUDO</name>
<reference evidence="2" key="1">
    <citation type="submission" date="2014-09" db="EMBL/GenBank/DDBJ databases">
        <authorList>
            <person name="Magalhaes I.L.F."/>
            <person name="Oliveira U."/>
            <person name="Santos F.R."/>
            <person name="Vidigal T.H.D.A."/>
            <person name="Brescovit A.D."/>
            <person name="Santos A.J."/>
        </authorList>
    </citation>
    <scope>NUCLEOTIDE SEQUENCE</scope>
    <source>
        <tissue evidence="2">Shoot tissue taken approximately 20 cm above the soil surface</tissue>
    </source>
</reference>
<proteinExistence type="predicted"/>
<feature type="region of interest" description="Disordered" evidence="1">
    <location>
        <begin position="1"/>
        <end position="27"/>
    </location>
</feature>
<organism evidence="2">
    <name type="scientific">Arundo donax</name>
    <name type="common">Giant reed</name>
    <name type="synonym">Donax arundinaceus</name>
    <dbReference type="NCBI Taxonomy" id="35708"/>
    <lineage>
        <taxon>Eukaryota</taxon>
        <taxon>Viridiplantae</taxon>
        <taxon>Streptophyta</taxon>
        <taxon>Embryophyta</taxon>
        <taxon>Tracheophyta</taxon>
        <taxon>Spermatophyta</taxon>
        <taxon>Magnoliopsida</taxon>
        <taxon>Liliopsida</taxon>
        <taxon>Poales</taxon>
        <taxon>Poaceae</taxon>
        <taxon>PACMAD clade</taxon>
        <taxon>Arundinoideae</taxon>
        <taxon>Arundineae</taxon>
        <taxon>Arundo</taxon>
    </lineage>
</organism>